<protein>
    <recommendedName>
        <fullName evidence="2">Rubredoxin-like domain-containing protein</fullName>
    </recommendedName>
</protein>
<evidence type="ECO:0000313" key="1">
    <source>
        <dbReference type="EMBL" id="GAG11156.1"/>
    </source>
</evidence>
<dbReference type="AlphaFoldDB" id="X0WEM8"/>
<dbReference type="EMBL" id="BARS01020767">
    <property type="protein sequence ID" value="GAG11156.1"/>
    <property type="molecule type" value="Genomic_DNA"/>
</dbReference>
<feature type="non-terminal residue" evidence="1">
    <location>
        <position position="61"/>
    </location>
</feature>
<gene>
    <name evidence="1" type="ORF">S01H1_33447</name>
</gene>
<comment type="caution">
    <text evidence="1">The sequence shown here is derived from an EMBL/GenBank/DDBJ whole genome shotgun (WGS) entry which is preliminary data.</text>
</comment>
<name>X0WEM8_9ZZZZ</name>
<dbReference type="InterPro" id="IPR036390">
    <property type="entry name" value="WH_DNA-bd_sf"/>
</dbReference>
<organism evidence="1">
    <name type="scientific">marine sediment metagenome</name>
    <dbReference type="NCBI Taxonomy" id="412755"/>
    <lineage>
        <taxon>unclassified sequences</taxon>
        <taxon>metagenomes</taxon>
        <taxon>ecological metagenomes</taxon>
    </lineage>
</organism>
<reference evidence="1" key="1">
    <citation type="journal article" date="2014" name="Front. Microbiol.">
        <title>High frequency of phylogenetically diverse reductive dehalogenase-homologous genes in deep subseafloor sedimentary metagenomes.</title>
        <authorList>
            <person name="Kawai M."/>
            <person name="Futagami T."/>
            <person name="Toyoda A."/>
            <person name="Takaki Y."/>
            <person name="Nishi S."/>
            <person name="Hori S."/>
            <person name="Arai W."/>
            <person name="Tsubouchi T."/>
            <person name="Morono Y."/>
            <person name="Uchiyama I."/>
            <person name="Ito T."/>
            <person name="Fujiyama A."/>
            <person name="Inagaki F."/>
            <person name="Takami H."/>
        </authorList>
    </citation>
    <scope>NUCLEOTIDE SEQUENCE</scope>
    <source>
        <strain evidence="1">Expedition CK06-06</strain>
    </source>
</reference>
<dbReference type="SUPFAM" id="SSF46785">
    <property type="entry name" value="Winged helix' DNA-binding domain"/>
    <property type="match status" value="1"/>
</dbReference>
<sequence>MDKIIKIMGKEAGHKVYILGNKCYRCGHIWTPRDIDKKPAVCPKCKNPYWDRPKVRFNKKG</sequence>
<proteinExistence type="predicted"/>
<accession>X0WEM8</accession>
<evidence type="ECO:0008006" key="2">
    <source>
        <dbReference type="Google" id="ProtNLM"/>
    </source>
</evidence>